<keyword evidence="3" id="KW-0812">Transmembrane</keyword>
<feature type="transmembrane region" description="Helical" evidence="3">
    <location>
        <begin position="228"/>
        <end position="246"/>
    </location>
</feature>
<evidence type="ECO:0000256" key="3">
    <source>
        <dbReference type="SAM" id="Phobius"/>
    </source>
</evidence>
<evidence type="ECO:0000256" key="1">
    <source>
        <dbReference type="ARBA" id="ARBA00022441"/>
    </source>
</evidence>
<dbReference type="AlphaFoldDB" id="A0A9N9H4S2"/>
<reference evidence="5" key="1">
    <citation type="submission" date="2021-06" db="EMBL/GenBank/DDBJ databases">
        <authorList>
            <person name="Kallberg Y."/>
            <person name="Tangrot J."/>
            <person name="Rosling A."/>
        </authorList>
    </citation>
    <scope>NUCLEOTIDE SEQUENCE</scope>
    <source>
        <strain evidence="5">FL966</strain>
    </source>
</reference>
<proteinExistence type="predicted"/>
<dbReference type="SUPFAM" id="SSF117281">
    <property type="entry name" value="Kelch motif"/>
    <property type="match status" value="1"/>
</dbReference>
<evidence type="ECO:0000259" key="4">
    <source>
        <dbReference type="Pfam" id="PF24981"/>
    </source>
</evidence>
<name>A0A9N9H4S2_9GLOM</name>
<dbReference type="Proteomes" id="UP000789759">
    <property type="component" value="Unassembled WGS sequence"/>
</dbReference>
<evidence type="ECO:0000256" key="2">
    <source>
        <dbReference type="ARBA" id="ARBA00022737"/>
    </source>
</evidence>
<sequence>MNPSHILITLVLKLVITTVVAFVPTSRYLQSSVVINDKIYFLGGINVSEKGTNELFYLNVSLPFSTVNPKWTDLTAIAPIPVSSAFSPSCVGGSNNTTIFLFEHRITNPVNASNLVTFTFDIVTQKWINTSISGITPPPRQEMKAVADKNGRIYISGGYDPFTTQKSYNNTYVLDSVSLTWLSSYPSALIIRSDYTATLLPNGQIVYIGGTNDDARATEIDMTQVTKFLLDCVNSIIFLTVLLFLLDINLRYNFWKLVFGGSPTGTTPHIGSTPPSGSTSPGNNNNNSLMIPLVVGIGGTIVVGIVIAGFICYRKYRIDIRNNPYIATPGSVAI</sequence>
<dbReference type="InterPro" id="IPR056737">
    <property type="entry name" value="Beta-prop_ATRN-MKLN-like"/>
</dbReference>
<accession>A0A9N9H4S2</accession>
<keyword evidence="1" id="KW-0880">Kelch repeat</keyword>
<dbReference type="Pfam" id="PF24981">
    <property type="entry name" value="Beta-prop_ATRN-LZTR1"/>
    <property type="match status" value="1"/>
</dbReference>
<evidence type="ECO:0000313" key="5">
    <source>
        <dbReference type="EMBL" id="CAG8656647.1"/>
    </source>
</evidence>
<comment type="caution">
    <text evidence="5">The sequence shown here is derived from an EMBL/GenBank/DDBJ whole genome shotgun (WGS) entry which is preliminary data.</text>
</comment>
<gene>
    <name evidence="5" type="ORF">CPELLU_LOCUS9604</name>
</gene>
<dbReference type="OrthoDB" id="432528at2759"/>
<evidence type="ECO:0000313" key="6">
    <source>
        <dbReference type="Proteomes" id="UP000789759"/>
    </source>
</evidence>
<dbReference type="EMBL" id="CAJVQA010007435">
    <property type="protein sequence ID" value="CAG8656647.1"/>
    <property type="molecule type" value="Genomic_DNA"/>
</dbReference>
<keyword evidence="3" id="KW-0472">Membrane</keyword>
<keyword evidence="6" id="KW-1185">Reference proteome</keyword>
<dbReference type="InterPro" id="IPR015915">
    <property type="entry name" value="Kelch-typ_b-propeller"/>
</dbReference>
<dbReference type="PANTHER" id="PTHR23244">
    <property type="entry name" value="KELCH REPEAT DOMAIN"/>
    <property type="match status" value="1"/>
</dbReference>
<feature type="transmembrane region" description="Helical" evidence="3">
    <location>
        <begin position="289"/>
        <end position="313"/>
    </location>
</feature>
<feature type="transmembrane region" description="Helical" evidence="3">
    <location>
        <begin position="6"/>
        <end position="23"/>
    </location>
</feature>
<feature type="domain" description="Attractin/MKLN-like beta-propeller" evidence="4">
    <location>
        <begin position="24"/>
        <end position="217"/>
    </location>
</feature>
<protein>
    <submittedName>
        <fullName evidence="5">1204_t:CDS:1</fullName>
    </submittedName>
</protein>
<keyword evidence="3" id="KW-1133">Transmembrane helix</keyword>
<dbReference type="Gene3D" id="2.120.10.80">
    <property type="entry name" value="Kelch-type beta propeller"/>
    <property type="match status" value="1"/>
</dbReference>
<keyword evidence="2" id="KW-0677">Repeat</keyword>
<organism evidence="5 6">
    <name type="scientific">Cetraspora pellucida</name>
    <dbReference type="NCBI Taxonomy" id="1433469"/>
    <lineage>
        <taxon>Eukaryota</taxon>
        <taxon>Fungi</taxon>
        <taxon>Fungi incertae sedis</taxon>
        <taxon>Mucoromycota</taxon>
        <taxon>Glomeromycotina</taxon>
        <taxon>Glomeromycetes</taxon>
        <taxon>Diversisporales</taxon>
        <taxon>Gigasporaceae</taxon>
        <taxon>Cetraspora</taxon>
    </lineage>
</organism>